<evidence type="ECO:0000259" key="2">
    <source>
        <dbReference type="PROSITE" id="PS50181"/>
    </source>
</evidence>
<evidence type="ECO:0000313" key="3">
    <source>
        <dbReference type="EMBL" id="KAL1850690.1"/>
    </source>
</evidence>
<dbReference type="EMBL" id="JAWRVE010000183">
    <property type="protein sequence ID" value="KAL1850690.1"/>
    <property type="molecule type" value="Genomic_DNA"/>
</dbReference>
<sequence length="443" mass="50006">MASEILGRSSSGSQPSQTHASTSAAGGMACPVALKTSCETGPVEAGILRIPVELIIKIVELMDFRSVLSLIRTNKRFKEIYDCNRGHVLLSVLRTELSPFDEALQVISFQAQDIEVPLGPCLRRRIYHKSKLICEGESLQPGDDAHVLLPAIVLDEEHFERLLRLVEAVKAWEQLFPRYRFQSASDCRELKPHESERLRAALYRWMSYAQFFHGDLPRPNNFVPQHGSTDIRCKRLRLLSDHELLELDDLWETVQRMVQWDICPSTEAILKEMDYSISREQAERIGFGTSRLSLMRAAFSWNDSTFVDFDTNVNSAIVDTFLKLSPAEILGFATNKHSRDRLVREVRLAHPSILLDRQSLGHALSAVKDERLEDREPSPSMGCYGALRDAKDGSSGGILDFVTLDEEVRGLGSQESKRALSWSAQEESDLGIRVIMNRGRLEP</sequence>
<reference evidence="3 4" key="1">
    <citation type="journal article" date="2024" name="IMA Fungus">
        <title>IMA Genome - F19 : A genome assembly and annotation guide to empower mycologists, including annotated draft genome sequences of Ceratocystis pirilliformis, Diaporthe australafricana, Fusarium ophioides, Paecilomyces lecythidis, and Sporothrix stenoceras.</title>
        <authorList>
            <person name="Aylward J."/>
            <person name="Wilson A.M."/>
            <person name="Visagie C.M."/>
            <person name="Spraker J."/>
            <person name="Barnes I."/>
            <person name="Buitendag C."/>
            <person name="Ceriani C."/>
            <person name="Del Mar Angel L."/>
            <person name="du Plessis D."/>
            <person name="Fuchs T."/>
            <person name="Gasser K."/>
            <person name="Kramer D."/>
            <person name="Li W."/>
            <person name="Munsamy K."/>
            <person name="Piso A."/>
            <person name="Price J.L."/>
            <person name="Sonnekus B."/>
            <person name="Thomas C."/>
            <person name="van der Nest A."/>
            <person name="van Dijk A."/>
            <person name="van Heerden A."/>
            <person name="van Vuuren N."/>
            <person name="Yilmaz N."/>
            <person name="Duong T.A."/>
            <person name="van der Merwe N.A."/>
            <person name="Wingfield M.J."/>
            <person name="Wingfield B.D."/>
        </authorList>
    </citation>
    <scope>NUCLEOTIDE SEQUENCE [LARGE SCALE GENOMIC DNA]</scope>
    <source>
        <strain evidence="3 4">CMW 18300</strain>
    </source>
</reference>
<dbReference type="InterPro" id="IPR001810">
    <property type="entry name" value="F-box_dom"/>
</dbReference>
<dbReference type="Proteomes" id="UP001583177">
    <property type="component" value="Unassembled WGS sequence"/>
</dbReference>
<accession>A0ABR3W1Y2</accession>
<name>A0ABR3W1Y2_9PEZI</name>
<feature type="compositionally biased region" description="Polar residues" evidence="1">
    <location>
        <begin position="8"/>
        <end position="24"/>
    </location>
</feature>
<feature type="region of interest" description="Disordered" evidence="1">
    <location>
        <begin position="1"/>
        <end position="24"/>
    </location>
</feature>
<keyword evidence="4" id="KW-1185">Reference proteome</keyword>
<organism evidence="3 4">
    <name type="scientific">Diaporthe australafricana</name>
    <dbReference type="NCBI Taxonomy" id="127596"/>
    <lineage>
        <taxon>Eukaryota</taxon>
        <taxon>Fungi</taxon>
        <taxon>Dikarya</taxon>
        <taxon>Ascomycota</taxon>
        <taxon>Pezizomycotina</taxon>
        <taxon>Sordariomycetes</taxon>
        <taxon>Sordariomycetidae</taxon>
        <taxon>Diaporthales</taxon>
        <taxon>Diaporthaceae</taxon>
        <taxon>Diaporthe</taxon>
    </lineage>
</organism>
<proteinExistence type="predicted"/>
<evidence type="ECO:0000256" key="1">
    <source>
        <dbReference type="SAM" id="MobiDB-lite"/>
    </source>
</evidence>
<dbReference type="CDD" id="cd09917">
    <property type="entry name" value="F-box_SF"/>
    <property type="match status" value="1"/>
</dbReference>
<comment type="caution">
    <text evidence="3">The sequence shown here is derived from an EMBL/GenBank/DDBJ whole genome shotgun (WGS) entry which is preliminary data.</text>
</comment>
<dbReference type="PROSITE" id="PS50181">
    <property type="entry name" value="FBOX"/>
    <property type="match status" value="1"/>
</dbReference>
<feature type="domain" description="F-box" evidence="2">
    <location>
        <begin position="44"/>
        <end position="92"/>
    </location>
</feature>
<dbReference type="Pfam" id="PF00646">
    <property type="entry name" value="F-box"/>
    <property type="match status" value="1"/>
</dbReference>
<evidence type="ECO:0000313" key="4">
    <source>
        <dbReference type="Proteomes" id="UP001583177"/>
    </source>
</evidence>
<protein>
    <recommendedName>
        <fullName evidence="2">F-box domain-containing protein</fullName>
    </recommendedName>
</protein>
<gene>
    <name evidence="3" type="ORF">Daus18300_012833</name>
</gene>